<evidence type="ECO:0000313" key="2">
    <source>
        <dbReference type="Proteomes" id="UP000245464"/>
    </source>
</evidence>
<protein>
    <submittedName>
        <fullName evidence="1">Uncharacterized protein</fullName>
    </submittedName>
</protein>
<accession>A0A5M9KX52</accession>
<sequence length="50" mass="5099">MRPSLSIVLAVIVTVATAAPLQLQPRDDCPPCAQIRPGGRGPELIGGGCC</sequence>
<evidence type="ECO:0000313" key="1">
    <source>
        <dbReference type="EMBL" id="KAF7564433.1"/>
    </source>
</evidence>
<dbReference type="Proteomes" id="UP000245464">
    <property type="component" value="Chromosome 10"/>
</dbReference>
<comment type="caution">
    <text evidence="1">The sequence shown here is derived from an EMBL/GenBank/DDBJ whole genome shotgun (WGS) entry which is preliminary data.</text>
</comment>
<reference evidence="1" key="1">
    <citation type="journal article" date="2018" name="BMC Genomics">
        <title>Comparative genomics of the wheat fungal pathogen Pyrenophora tritici-repentis reveals chromosomal variations and genome plasticity.</title>
        <authorList>
            <person name="Moolhuijzen P."/>
            <person name="See P.T."/>
            <person name="Hane J.K."/>
            <person name="Shi G."/>
            <person name="Liu Z."/>
            <person name="Oliver R.P."/>
            <person name="Moffat C.S."/>
        </authorList>
    </citation>
    <scope>NUCLEOTIDE SEQUENCE [LARGE SCALE GENOMIC DNA]</scope>
    <source>
        <strain evidence="1">M4</strain>
    </source>
</reference>
<dbReference type="KEGG" id="ptrr:90954662"/>
<dbReference type="GeneID" id="90954662"/>
<organism evidence="1 2">
    <name type="scientific">Pyrenophora tritici-repentis</name>
    <dbReference type="NCBI Taxonomy" id="45151"/>
    <lineage>
        <taxon>Eukaryota</taxon>
        <taxon>Fungi</taxon>
        <taxon>Dikarya</taxon>
        <taxon>Ascomycota</taxon>
        <taxon>Pezizomycotina</taxon>
        <taxon>Dothideomycetes</taxon>
        <taxon>Pleosporomycetidae</taxon>
        <taxon>Pleosporales</taxon>
        <taxon>Pleosporineae</taxon>
        <taxon>Pleosporaceae</taxon>
        <taxon>Pyrenophora</taxon>
    </lineage>
</organism>
<dbReference type="EMBL" id="NQIK02000010">
    <property type="protein sequence ID" value="KAF7564433.1"/>
    <property type="molecule type" value="Genomic_DNA"/>
</dbReference>
<name>A0A5M9KX52_9PLEO</name>
<dbReference type="AlphaFoldDB" id="A0A5M9KX52"/>
<proteinExistence type="predicted"/>
<dbReference type="RefSeq" id="XP_065958856.1">
    <property type="nucleotide sequence ID" value="XM_066104292.1"/>
</dbReference>
<gene>
    <name evidence="1" type="ORF">PtrM4_038670</name>
</gene>